<protein>
    <recommendedName>
        <fullName evidence="5">Protein sleepless</fullName>
    </recommendedName>
</protein>
<evidence type="ECO:0000256" key="1">
    <source>
        <dbReference type="SAM" id="Phobius"/>
    </source>
</evidence>
<dbReference type="AlphaFoldDB" id="A0A653BTZ3"/>
<evidence type="ECO:0000313" key="3">
    <source>
        <dbReference type="EMBL" id="VEN39072.1"/>
    </source>
</evidence>
<evidence type="ECO:0008006" key="5">
    <source>
        <dbReference type="Google" id="ProtNLM"/>
    </source>
</evidence>
<name>A0A653BTZ3_CALMS</name>
<gene>
    <name evidence="3" type="ORF">CALMAC_LOCUS3748</name>
</gene>
<sequence>MKQLNFCFIITVFCVSSIAAETLRCYDCDPNPEHDGDKCTDPQNLNARLTICDATKGETMCLSAYYIGKGDKKNQTGVYRGCFAPKSDVKDQCGYFKEKNRQENLDIVSCLSCTDARCNVQLFDDNGSPKNSVSKNVSSILFISIINILFISLSLLLRS</sequence>
<proteinExistence type="predicted"/>
<keyword evidence="2" id="KW-0732">Signal</keyword>
<dbReference type="OrthoDB" id="6735691at2759"/>
<keyword evidence="4" id="KW-1185">Reference proteome</keyword>
<keyword evidence="1" id="KW-0472">Membrane</keyword>
<organism evidence="3 4">
    <name type="scientific">Callosobruchus maculatus</name>
    <name type="common">Southern cowpea weevil</name>
    <name type="synonym">Pulse bruchid</name>
    <dbReference type="NCBI Taxonomy" id="64391"/>
    <lineage>
        <taxon>Eukaryota</taxon>
        <taxon>Metazoa</taxon>
        <taxon>Ecdysozoa</taxon>
        <taxon>Arthropoda</taxon>
        <taxon>Hexapoda</taxon>
        <taxon>Insecta</taxon>
        <taxon>Pterygota</taxon>
        <taxon>Neoptera</taxon>
        <taxon>Endopterygota</taxon>
        <taxon>Coleoptera</taxon>
        <taxon>Polyphaga</taxon>
        <taxon>Cucujiformia</taxon>
        <taxon>Chrysomeloidea</taxon>
        <taxon>Chrysomelidae</taxon>
        <taxon>Bruchinae</taxon>
        <taxon>Bruchini</taxon>
        <taxon>Callosobruchus</taxon>
    </lineage>
</organism>
<accession>A0A653BTZ3</accession>
<feature type="transmembrane region" description="Helical" evidence="1">
    <location>
        <begin position="137"/>
        <end position="157"/>
    </location>
</feature>
<evidence type="ECO:0000256" key="2">
    <source>
        <dbReference type="SAM" id="SignalP"/>
    </source>
</evidence>
<evidence type="ECO:0000313" key="4">
    <source>
        <dbReference type="Proteomes" id="UP000410492"/>
    </source>
</evidence>
<reference evidence="3 4" key="1">
    <citation type="submission" date="2019-01" db="EMBL/GenBank/DDBJ databases">
        <authorList>
            <person name="Sayadi A."/>
        </authorList>
    </citation>
    <scope>NUCLEOTIDE SEQUENCE [LARGE SCALE GENOMIC DNA]</scope>
</reference>
<dbReference type="Proteomes" id="UP000410492">
    <property type="component" value="Unassembled WGS sequence"/>
</dbReference>
<feature type="chain" id="PRO_5024849571" description="Protein sleepless" evidence="2">
    <location>
        <begin position="21"/>
        <end position="159"/>
    </location>
</feature>
<keyword evidence="1" id="KW-1133">Transmembrane helix</keyword>
<feature type="signal peptide" evidence="2">
    <location>
        <begin position="1"/>
        <end position="20"/>
    </location>
</feature>
<keyword evidence="1" id="KW-0812">Transmembrane</keyword>
<dbReference type="EMBL" id="CAACVG010005256">
    <property type="protein sequence ID" value="VEN39072.1"/>
    <property type="molecule type" value="Genomic_DNA"/>
</dbReference>